<dbReference type="Pfam" id="PF14559">
    <property type="entry name" value="TPR_19"/>
    <property type="match status" value="1"/>
</dbReference>
<name>A0A5B7TPN5_9FLAO</name>
<sequence length="374" mass="43274">MKVMHLMQICLQKPSWFLHVKKSILKIIVTILFVFFVSITYAQKDNFERFLAEGKAEFTKSFDEQDYDNAVKVLKRAVQLKPENTEAKYFLGYAYSRLNAKDGASLISMKLDLTIKSSEQFEAVNKLTPKYEGEIIVLDPYSKITSEWGSMAMTYWHKGQKEQALWAFNEGKKRGGFSEFILALNKKILDSCNENSILFTSGDQLTIPLWYLQIVEGYREDIAVVDANLLESSWYATFLVKQKVVTFDVPEETLDNLEIQEWAPQKITISDFAWTVNPTYEETYLFRCDLLLLSILKANKFERPVFFTDGFPKDRQLSLNENLMPFGFLVNTINIDDDGPVELEDDKSKMDALTSLANENSPDEIWFVEFLKRL</sequence>
<accession>A0A5B7TPN5</accession>
<evidence type="ECO:0000313" key="2">
    <source>
        <dbReference type="Proteomes" id="UP000306229"/>
    </source>
</evidence>
<gene>
    <name evidence="1" type="ORF">FF125_07055</name>
</gene>
<dbReference type="InterPro" id="IPR052724">
    <property type="entry name" value="GT117_domain-containing"/>
</dbReference>
<dbReference type="InterPro" id="IPR011990">
    <property type="entry name" value="TPR-like_helical_dom_sf"/>
</dbReference>
<dbReference type="Proteomes" id="UP000306229">
    <property type="component" value="Chromosome"/>
</dbReference>
<dbReference type="PANTHER" id="PTHR16214">
    <property type="entry name" value="TRANSMEMBRANE PROTEIN 260"/>
    <property type="match status" value="1"/>
</dbReference>
<dbReference type="AlphaFoldDB" id="A0A5B7TPN5"/>
<protein>
    <submittedName>
        <fullName evidence="1">Tetratricopeptide repeat protein</fullName>
    </submittedName>
</protein>
<proteinExistence type="predicted"/>
<organism evidence="1 2">
    <name type="scientific">Aureibaculum algae</name>
    <dbReference type="NCBI Taxonomy" id="2584122"/>
    <lineage>
        <taxon>Bacteria</taxon>
        <taxon>Pseudomonadati</taxon>
        <taxon>Bacteroidota</taxon>
        <taxon>Flavobacteriia</taxon>
        <taxon>Flavobacteriales</taxon>
        <taxon>Flavobacteriaceae</taxon>
        <taxon>Aureibaculum</taxon>
    </lineage>
</organism>
<dbReference type="EMBL" id="CP040749">
    <property type="protein sequence ID" value="QCX38200.1"/>
    <property type="molecule type" value="Genomic_DNA"/>
</dbReference>
<reference evidence="1 2" key="1">
    <citation type="submission" date="2019-05" db="EMBL/GenBank/DDBJ databases">
        <title>Algicella ahnfeltiae gen. nov., sp. nov., a novel marine bacterium of the family Flavobacteriaceae isolated from a red alga.</title>
        <authorList>
            <person name="Nedashkovskaya O.I."/>
            <person name="Kukhlevskiy A.D."/>
            <person name="Kim S.-G."/>
            <person name="Zhukova N.V."/>
            <person name="Mikhailov V.V."/>
        </authorList>
    </citation>
    <scope>NUCLEOTIDE SEQUENCE [LARGE SCALE GENOMIC DNA]</scope>
    <source>
        <strain evidence="1 2">10Alg115</strain>
    </source>
</reference>
<dbReference type="SUPFAM" id="SSF48452">
    <property type="entry name" value="TPR-like"/>
    <property type="match status" value="1"/>
</dbReference>
<dbReference type="PANTHER" id="PTHR16214:SF3">
    <property type="entry name" value="TRANSMEMBRANE PROTEIN 260"/>
    <property type="match status" value="1"/>
</dbReference>
<dbReference type="KEGG" id="fbe:FF125_07055"/>
<dbReference type="OrthoDB" id="1398645at2"/>
<dbReference type="Gene3D" id="1.25.40.10">
    <property type="entry name" value="Tetratricopeptide repeat domain"/>
    <property type="match status" value="1"/>
</dbReference>
<evidence type="ECO:0000313" key="1">
    <source>
        <dbReference type="EMBL" id="QCX38200.1"/>
    </source>
</evidence>
<keyword evidence="2" id="KW-1185">Reference proteome</keyword>